<dbReference type="Gene3D" id="3.40.630.30">
    <property type="match status" value="1"/>
</dbReference>
<dbReference type="PROSITE" id="PS51186">
    <property type="entry name" value="GNAT"/>
    <property type="match status" value="1"/>
</dbReference>
<dbReference type="InterPro" id="IPR000182">
    <property type="entry name" value="GNAT_dom"/>
</dbReference>
<sequence>MNAYSIRHLAPSDAGAVHEMMSDAATFGTMLGLPYPSLHERKERMLAQDGAAQQLVALSGDGGLVGTATLIPAERERLLSTAELGIGVHRDWQGRGVGSALLAALLDLADHWVGIRRVELTVFADNRRAQALYRKFSFVEEAHLRAYALRDGEYHDVLAMARLRGAQGERP</sequence>
<accession>A0A1S1X0I3</accession>
<feature type="domain" description="N-acetyltransferase" evidence="1">
    <location>
        <begin position="4"/>
        <end position="165"/>
    </location>
</feature>
<evidence type="ECO:0000259" key="1">
    <source>
        <dbReference type="PROSITE" id="PS51186"/>
    </source>
</evidence>
<dbReference type="EMBL" id="MKCS01000001">
    <property type="protein sequence ID" value="OHX13034.1"/>
    <property type="molecule type" value="Genomic_DNA"/>
</dbReference>
<dbReference type="InterPro" id="IPR050276">
    <property type="entry name" value="MshD_Acetyltransferase"/>
</dbReference>
<proteinExistence type="predicted"/>
<dbReference type="RefSeq" id="WP_071115472.1">
    <property type="nucleotide sequence ID" value="NZ_MKCS01000001.1"/>
</dbReference>
<comment type="caution">
    <text evidence="2">The sequence shown here is derived from an EMBL/GenBank/DDBJ whole genome shotgun (WGS) entry which is preliminary data.</text>
</comment>
<protein>
    <recommendedName>
        <fullName evidence="1">N-acetyltransferase domain-containing protein</fullName>
    </recommendedName>
</protein>
<dbReference type="PANTHER" id="PTHR43617:SF22">
    <property type="entry name" value="L-AMINO ACID N-ACETYLTRANSFERASE AAAT"/>
    <property type="match status" value="1"/>
</dbReference>
<dbReference type="Proteomes" id="UP000180088">
    <property type="component" value="Unassembled WGS sequence"/>
</dbReference>
<dbReference type="Pfam" id="PF00583">
    <property type="entry name" value="Acetyltransf_1"/>
    <property type="match status" value="1"/>
</dbReference>
<dbReference type="OrthoDB" id="9799092at2"/>
<name>A0A1S1X0I3_9NEIS</name>
<dbReference type="SUPFAM" id="SSF55729">
    <property type="entry name" value="Acyl-CoA N-acyltransferases (Nat)"/>
    <property type="match status" value="1"/>
</dbReference>
<gene>
    <name evidence="2" type="ORF">BI347_05535</name>
</gene>
<organism evidence="2 3">
    <name type="scientific">Chromobacterium sphagni</name>
    <dbReference type="NCBI Taxonomy" id="1903179"/>
    <lineage>
        <taxon>Bacteria</taxon>
        <taxon>Pseudomonadati</taxon>
        <taxon>Pseudomonadota</taxon>
        <taxon>Betaproteobacteria</taxon>
        <taxon>Neisseriales</taxon>
        <taxon>Chromobacteriaceae</taxon>
        <taxon>Chromobacterium</taxon>
    </lineage>
</organism>
<dbReference type="STRING" id="1903179.BI347_05535"/>
<evidence type="ECO:0000313" key="3">
    <source>
        <dbReference type="Proteomes" id="UP000180088"/>
    </source>
</evidence>
<dbReference type="PANTHER" id="PTHR43617">
    <property type="entry name" value="L-AMINO ACID N-ACETYLTRANSFERASE"/>
    <property type="match status" value="1"/>
</dbReference>
<dbReference type="AlphaFoldDB" id="A0A1S1X0I3"/>
<reference evidence="2 3" key="1">
    <citation type="submission" date="2016-09" db="EMBL/GenBank/DDBJ databases">
        <title>Chromobacterium muskegensis sp. nov., an insecticidal bacterium isolated from Sphagnum bogs.</title>
        <authorList>
            <person name="Sparks M.E."/>
            <person name="Blackburn M.B."/>
            <person name="Gundersen-Rindal D.E."/>
            <person name="Mitchell A."/>
            <person name="Farrar R."/>
            <person name="Kuhar D."/>
        </authorList>
    </citation>
    <scope>NUCLEOTIDE SEQUENCE [LARGE SCALE GENOMIC DNA]</scope>
    <source>
        <strain evidence="2 3">37-2</strain>
    </source>
</reference>
<evidence type="ECO:0000313" key="2">
    <source>
        <dbReference type="EMBL" id="OHX13034.1"/>
    </source>
</evidence>
<dbReference type="GO" id="GO:0016747">
    <property type="term" value="F:acyltransferase activity, transferring groups other than amino-acyl groups"/>
    <property type="evidence" value="ECO:0007669"/>
    <property type="project" value="InterPro"/>
</dbReference>
<dbReference type="InterPro" id="IPR016181">
    <property type="entry name" value="Acyl_CoA_acyltransferase"/>
</dbReference>